<sequence>MLTISVPLAEVFNDDTQMFEVSESFELELEHSLASLSKWEQSFEKPFLGPNEKTSEETLAYIMMMVRTPKTPPEIFARLSESNFAEINRYINAKMTATWFREEPNQRAGRDIITAEVIYHWMIHYNVWLEAEHWHLNKLLTLIRVCNEKNKPQKKMNRRQQIAERQRLNAERLAKNGGRG</sequence>
<reference evidence="1 2" key="1">
    <citation type="submission" date="2017-09" db="EMBL/GenBank/DDBJ databases">
        <authorList>
            <person name="Ehlers B."/>
            <person name="Leendertz F.H."/>
        </authorList>
    </citation>
    <scope>NUCLEOTIDE SEQUENCE [LARGE SCALE GENOMIC DNA]</scope>
</reference>
<gene>
    <name evidence="1" type="ORF">SEA_SCAP1_13</name>
</gene>
<keyword evidence="2" id="KW-1185">Reference proteome</keyword>
<accession>A0A2D1GNM1</accession>
<protein>
    <submittedName>
        <fullName evidence="1">Uncharacterized protein</fullName>
    </submittedName>
</protein>
<name>A0A2D1GNM1_9CAUD</name>
<dbReference type="OrthoDB" id="18719at10239"/>
<organism evidence="1 2">
    <name type="scientific">Streptomyces phage Scap1</name>
    <dbReference type="NCBI Taxonomy" id="2041354"/>
    <lineage>
        <taxon>Viruses</taxon>
        <taxon>Duplodnaviria</taxon>
        <taxon>Heunggongvirae</taxon>
        <taxon>Uroviricota</taxon>
        <taxon>Caudoviricetes</taxon>
        <taxon>Scapunavirus</taxon>
        <taxon>Scapunavirus scap1</taxon>
    </lineage>
</organism>
<dbReference type="Proteomes" id="UP000228985">
    <property type="component" value="Segment"/>
</dbReference>
<evidence type="ECO:0000313" key="2">
    <source>
        <dbReference type="Proteomes" id="UP000228985"/>
    </source>
</evidence>
<proteinExistence type="predicted"/>
<dbReference type="EMBL" id="MF975637">
    <property type="protein sequence ID" value="ATN93662.1"/>
    <property type="molecule type" value="Genomic_DNA"/>
</dbReference>
<evidence type="ECO:0000313" key="1">
    <source>
        <dbReference type="EMBL" id="ATN93662.1"/>
    </source>
</evidence>